<protein>
    <submittedName>
        <fullName evidence="2">Uncharacterized protein</fullName>
    </submittedName>
</protein>
<dbReference type="InterPro" id="IPR036047">
    <property type="entry name" value="F-box-like_dom_sf"/>
</dbReference>
<dbReference type="AlphaFoldDB" id="A0A0C2Y6L3"/>
<accession>A0A0C2Y6L3</accession>
<evidence type="ECO:0000313" key="2">
    <source>
        <dbReference type="EMBL" id="KIM45493.1"/>
    </source>
</evidence>
<sequence>MLSKLRRRTANNPASTRFSHLLTSNDPPSDVEETLVRSMIQAMRGEIAALKLGTGYCWRLLRWFTIVEDREAAIAKRIVIHESVMSPLRRLPTELLQLILQKTYWDPTTTLMLPWSFSQVCRLWRTIVHATPIFWSHVALDFNSPMNFPSQEAKLKLILQRSAHADLWISIQGLMDGGDQHLSLLSILLAHSERWLSLNLTMNVKTVGALQGVQGHLSRLSALHLKSGNFSGVLNLFSIAPRLEDVVVIDYAYTCNPPQYILKPAGPREPRITLPRLKVLVVRFESSLTGGDNRADLFFGWLILPSIRKILVHDWAYGAASAISSMISQSLPCHLDTLSIEVTTFPRSGDLTDLLLLTPQLKYLEIPLPPLPDLSNIFATPGIPVLVPRLESLHILILSPYPASEPSPGPAALIAISELLSNVEVFRLRILQVKFADYISELDINVLAQINSWTNNLVEERPCQMALDVKRWRRLDLLFSVIEGYDIPTSGYLHDLHLYQWLHTELTVLTYVPQGSGFRESSNAVDLIYNSPAMSEFYRRRRY</sequence>
<reference evidence="2 3" key="1">
    <citation type="submission" date="2014-04" db="EMBL/GenBank/DDBJ databases">
        <authorList>
            <consortium name="DOE Joint Genome Institute"/>
            <person name="Kuo A."/>
            <person name="Gay G."/>
            <person name="Dore J."/>
            <person name="Kohler A."/>
            <person name="Nagy L.G."/>
            <person name="Floudas D."/>
            <person name="Copeland A."/>
            <person name="Barry K.W."/>
            <person name="Cichocki N."/>
            <person name="Veneault-Fourrey C."/>
            <person name="LaButti K."/>
            <person name="Lindquist E.A."/>
            <person name="Lipzen A."/>
            <person name="Lundell T."/>
            <person name="Morin E."/>
            <person name="Murat C."/>
            <person name="Sun H."/>
            <person name="Tunlid A."/>
            <person name="Henrissat B."/>
            <person name="Grigoriev I.V."/>
            <person name="Hibbett D.S."/>
            <person name="Martin F."/>
            <person name="Nordberg H.P."/>
            <person name="Cantor M.N."/>
            <person name="Hua S.X."/>
        </authorList>
    </citation>
    <scope>NUCLEOTIDE SEQUENCE [LARGE SCALE GENOMIC DNA]</scope>
    <source>
        <strain evidence="3">h7</strain>
    </source>
</reference>
<evidence type="ECO:0000313" key="3">
    <source>
        <dbReference type="Proteomes" id="UP000053424"/>
    </source>
</evidence>
<keyword evidence="3" id="KW-1185">Reference proteome</keyword>
<organism evidence="2 3">
    <name type="scientific">Hebeloma cylindrosporum</name>
    <dbReference type="NCBI Taxonomy" id="76867"/>
    <lineage>
        <taxon>Eukaryota</taxon>
        <taxon>Fungi</taxon>
        <taxon>Dikarya</taxon>
        <taxon>Basidiomycota</taxon>
        <taxon>Agaricomycotina</taxon>
        <taxon>Agaricomycetes</taxon>
        <taxon>Agaricomycetidae</taxon>
        <taxon>Agaricales</taxon>
        <taxon>Agaricineae</taxon>
        <taxon>Hymenogastraceae</taxon>
        <taxon>Hebeloma</taxon>
    </lineage>
</organism>
<dbReference type="Gene3D" id="3.80.10.10">
    <property type="entry name" value="Ribonuclease Inhibitor"/>
    <property type="match status" value="1"/>
</dbReference>
<name>A0A0C2Y6L3_HEBCY</name>
<dbReference type="OrthoDB" id="3365698at2759"/>
<dbReference type="InterPro" id="IPR032675">
    <property type="entry name" value="LRR_dom_sf"/>
</dbReference>
<feature type="compositionally biased region" description="Polar residues" evidence="1">
    <location>
        <begin position="10"/>
        <end position="23"/>
    </location>
</feature>
<proteinExistence type="predicted"/>
<dbReference type="Proteomes" id="UP000053424">
    <property type="component" value="Unassembled WGS sequence"/>
</dbReference>
<reference evidence="3" key="2">
    <citation type="submission" date="2015-01" db="EMBL/GenBank/DDBJ databases">
        <title>Evolutionary Origins and Diversification of the Mycorrhizal Mutualists.</title>
        <authorList>
            <consortium name="DOE Joint Genome Institute"/>
            <consortium name="Mycorrhizal Genomics Consortium"/>
            <person name="Kohler A."/>
            <person name="Kuo A."/>
            <person name="Nagy L.G."/>
            <person name="Floudas D."/>
            <person name="Copeland A."/>
            <person name="Barry K.W."/>
            <person name="Cichocki N."/>
            <person name="Veneault-Fourrey C."/>
            <person name="LaButti K."/>
            <person name="Lindquist E.A."/>
            <person name="Lipzen A."/>
            <person name="Lundell T."/>
            <person name="Morin E."/>
            <person name="Murat C."/>
            <person name="Riley R."/>
            <person name="Ohm R."/>
            <person name="Sun H."/>
            <person name="Tunlid A."/>
            <person name="Henrissat B."/>
            <person name="Grigoriev I.V."/>
            <person name="Hibbett D.S."/>
            <person name="Martin F."/>
        </authorList>
    </citation>
    <scope>NUCLEOTIDE SEQUENCE [LARGE SCALE GENOMIC DNA]</scope>
    <source>
        <strain evidence="3">h7</strain>
    </source>
</reference>
<dbReference type="HOGENOM" id="CLU_501575_0_0_1"/>
<evidence type="ECO:0000256" key="1">
    <source>
        <dbReference type="SAM" id="MobiDB-lite"/>
    </source>
</evidence>
<dbReference type="EMBL" id="KN831772">
    <property type="protein sequence ID" value="KIM45493.1"/>
    <property type="molecule type" value="Genomic_DNA"/>
</dbReference>
<gene>
    <name evidence="2" type="ORF">M413DRAFT_430101</name>
</gene>
<feature type="region of interest" description="Disordered" evidence="1">
    <location>
        <begin position="1"/>
        <end position="23"/>
    </location>
</feature>
<dbReference type="SUPFAM" id="SSF81383">
    <property type="entry name" value="F-box domain"/>
    <property type="match status" value="1"/>
</dbReference>